<accession>A0A1G7B3R6</accession>
<gene>
    <name evidence="17" type="ORF">SAMN05421872_11711</name>
</gene>
<sequence length="814" mass="87861">MASVSDRSLTRAEAEGRAALLTVDRYDLEVDLRGLLEGERWSSVATISFQCHEPGASTFVDAAGVVRRATLNGVALDPAEVAEGRLPLRDLAADNVLVVAMDTDETADGQGILRTVDTDGLVYVWSSFEPDEARRAWACFDQPDLKAPHAFTVHAPTAWTVTSCTAPDSVVDAEDGGRTWRFADTPPLSTYVVVVNAGPFHEIRAQRDGYDLGLYSRQSIRAVLERDAEDLFRVTAQGLAFFGERFGSPFPQARYDQVFVPNLGGAMENWGCVTYGDGILPRSEPTPDDRSWVAVFVLHEMAHMWFGDLVTMRWWDDLWLNEAFASFASTWAMANATEFTDAWATFLIAEKLVAYDEDMSPATHPIRSEVPDVAHATANFDGITYYKGQAVLRQLVEYVGEPAFVAGLQAYFARHAYANTVLADLVGAVAEASGRDLDAWTVDWLDRTGADTLSLGGGELVGTAPDGGLPRPHRLDVGCFSWSGDRLERLARVPVELSGDRVAVTLPQADLHLLNDGDLTYAAVRTDPASTRTLLASAGALPDALSRAVAVGTAWDLLVRGEAAATDVAGCLLDVLEKEDSPAVVEPFLDRAFALVERWLPSAAQPEVRARLADVAARVAERPGLRGSALRTVAGAAAGDAHRALLDAAASDDTDLAWRLLARRAELGEPVDDAVAALLDRDPDPEARFRALAVRASAPAEAGKAEAWTALLVDREVPAGGAVREVSSRFWRPGQQELLLPWAHRWFDQVAAMPPGGLLSTMSLVRMTYPPIGDDAVLARAREAAAADGVPAPVRSMLVMGADRLARMLRARSA</sequence>
<protein>
    <recommendedName>
        <fullName evidence="5">Aminopeptidase N</fullName>
        <ecNumber evidence="4">3.4.11.2</ecNumber>
    </recommendedName>
    <alternativeName>
        <fullName evidence="12">Alanine aminopeptidase</fullName>
    </alternativeName>
    <alternativeName>
        <fullName evidence="13">Lysyl aminopeptidase</fullName>
    </alternativeName>
</protein>
<reference evidence="17 18" key="1">
    <citation type="submission" date="2016-10" db="EMBL/GenBank/DDBJ databases">
        <authorList>
            <person name="de Groot N.N."/>
        </authorList>
    </citation>
    <scope>NUCLEOTIDE SEQUENCE [LARGE SCALE GENOMIC DNA]</scope>
    <source>
        <strain evidence="17 18">CGMCC 4.6858</strain>
    </source>
</reference>
<dbReference type="SUPFAM" id="SSF63737">
    <property type="entry name" value="Leukotriene A4 hydrolase N-terminal domain"/>
    <property type="match status" value="1"/>
</dbReference>
<keyword evidence="11" id="KW-0482">Metalloprotease</keyword>
<dbReference type="GO" id="GO:0016020">
    <property type="term" value="C:membrane"/>
    <property type="evidence" value="ECO:0007669"/>
    <property type="project" value="TreeGrafter"/>
</dbReference>
<evidence type="ECO:0000256" key="13">
    <source>
        <dbReference type="ARBA" id="ARBA00031533"/>
    </source>
</evidence>
<keyword evidence="18" id="KW-1185">Reference proteome</keyword>
<dbReference type="PRINTS" id="PR00756">
    <property type="entry name" value="ALADIPTASE"/>
</dbReference>
<dbReference type="InterPro" id="IPR001930">
    <property type="entry name" value="Peptidase_M1"/>
</dbReference>
<evidence type="ECO:0000256" key="9">
    <source>
        <dbReference type="ARBA" id="ARBA00022801"/>
    </source>
</evidence>
<organism evidence="17 18">
    <name type="scientific">Nocardioides lianchengensis</name>
    <dbReference type="NCBI Taxonomy" id="1045774"/>
    <lineage>
        <taxon>Bacteria</taxon>
        <taxon>Bacillati</taxon>
        <taxon>Actinomycetota</taxon>
        <taxon>Actinomycetes</taxon>
        <taxon>Propionibacteriales</taxon>
        <taxon>Nocardioidaceae</taxon>
        <taxon>Nocardioides</taxon>
    </lineage>
</organism>
<dbReference type="EC" id="3.4.11.2" evidence="4"/>
<dbReference type="GO" id="GO:0006508">
    <property type="term" value="P:proteolysis"/>
    <property type="evidence" value="ECO:0007669"/>
    <property type="project" value="UniProtKB-KW"/>
</dbReference>
<dbReference type="GO" id="GO:0016285">
    <property type="term" value="F:alanyl aminopeptidase activity"/>
    <property type="evidence" value="ECO:0007669"/>
    <property type="project" value="UniProtKB-EC"/>
</dbReference>
<evidence type="ECO:0000256" key="7">
    <source>
        <dbReference type="ARBA" id="ARBA00022670"/>
    </source>
</evidence>
<dbReference type="InterPro" id="IPR027268">
    <property type="entry name" value="Peptidase_M4/M1_CTD_sf"/>
</dbReference>
<feature type="domain" description="Peptidase M1 membrane alanine aminopeptidase" evidence="14">
    <location>
        <begin position="234"/>
        <end position="443"/>
    </location>
</feature>
<dbReference type="PANTHER" id="PTHR11533">
    <property type="entry name" value="PROTEASE M1 ZINC METALLOPROTEASE"/>
    <property type="match status" value="1"/>
</dbReference>
<evidence type="ECO:0000256" key="5">
    <source>
        <dbReference type="ARBA" id="ARBA00015611"/>
    </source>
</evidence>
<dbReference type="GO" id="GO:0070006">
    <property type="term" value="F:metalloaminopeptidase activity"/>
    <property type="evidence" value="ECO:0007669"/>
    <property type="project" value="TreeGrafter"/>
</dbReference>
<comment type="similarity">
    <text evidence="3">Belongs to the peptidase M1 family.</text>
</comment>
<dbReference type="InterPro" id="IPR045357">
    <property type="entry name" value="Aminopeptidase_N-like_N"/>
</dbReference>
<dbReference type="Gene3D" id="1.10.390.10">
    <property type="entry name" value="Neutral Protease Domain 2"/>
    <property type="match status" value="1"/>
</dbReference>
<dbReference type="InterPro" id="IPR042097">
    <property type="entry name" value="Aminopeptidase_N-like_N_sf"/>
</dbReference>
<dbReference type="EMBL" id="FMZM01000017">
    <property type="protein sequence ID" value="SDE21592.1"/>
    <property type="molecule type" value="Genomic_DNA"/>
</dbReference>
<dbReference type="GO" id="GO:0005737">
    <property type="term" value="C:cytoplasm"/>
    <property type="evidence" value="ECO:0007669"/>
    <property type="project" value="TreeGrafter"/>
</dbReference>
<dbReference type="AlphaFoldDB" id="A0A1G7B3R6"/>
<dbReference type="Proteomes" id="UP000199034">
    <property type="component" value="Unassembled WGS sequence"/>
</dbReference>
<evidence type="ECO:0000256" key="6">
    <source>
        <dbReference type="ARBA" id="ARBA00022438"/>
    </source>
</evidence>
<dbReference type="GO" id="GO:0008270">
    <property type="term" value="F:zinc ion binding"/>
    <property type="evidence" value="ECO:0007669"/>
    <property type="project" value="InterPro"/>
</dbReference>
<dbReference type="GO" id="GO:0043171">
    <property type="term" value="P:peptide catabolic process"/>
    <property type="evidence" value="ECO:0007669"/>
    <property type="project" value="TreeGrafter"/>
</dbReference>
<dbReference type="InterPro" id="IPR050344">
    <property type="entry name" value="Peptidase_M1_aminopeptidases"/>
</dbReference>
<dbReference type="InterPro" id="IPR024571">
    <property type="entry name" value="ERAP1-like_C_dom"/>
</dbReference>
<evidence type="ECO:0000256" key="1">
    <source>
        <dbReference type="ARBA" id="ARBA00000098"/>
    </source>
</evidence>
<evidence type="ECO:0000256" key="2">
    <source>
        <dbReference type="ARBA" id="ARBA00001947"/>
    </source>
</evidence>
<name>A0A1G7B3R6_9ACTN</name>
<proteinExistence type="inferred from homology"/>
<dbReference type="CDD" id="cd09602">
    <property type="entry name" value="M1_APN"/>
    <property type="match status" value="1"/>
</dbReference>
<evidence type="ECO:0000313" key="17">
    <source>
        <dbReference type="EMBL" id="SDE21592.1"/>
    </source>
</evidence>
<dbReference type="SUPFAM" id="SSF55486">
    <property type="entry name" value="Metalloproteases ('zincins'), catalytic domain"/>
    <property type="match status" value="1"/>
</dbReference>
<evidence type="ECO:0000313" key="18">
    <source>
        <dbReference type="Proteomes" id="UP000199034"/>
    </source>
</evidence>
<dbReference type="PANTHER" id="PTHR11533:SF174">
    <property type="entry name" value="PUROMYCIN-SENSITIVE AMINOPEPTIDASE-RELATED"/>
    <property type="match status" value="1"/>
</dbReference>
<evidence type="ECO:0000259" key="16">
    <source>
        <dbReference type="Pfam" id="PF17900"/>
    </source>
</evidence>
<comment type="catalytic activity">
    <reaction evidence="1">
        <text>Release of an N-terminal amino acid, Xaa-|-Yaa- from a peptide, amide or arylamide. Xaa is preferably Ala, but may be most amino acids including Pro (slow action). When a terminal hydrophobic residue is followed by a prolyl residue, the two may be released as an intact Xaa-Pro dipeptide.</text>
        <dbReference type="EC" id="3.4.11.2"/>
    </reaction>
</comment>
<dbReference type="InterPro" id="IPR012778">
    <property type="entry name" value="Pept_M1_aminopeptidase"/>
</dbReference>
<evidence type="ECO:0000256" key="12">
    <source>
        <dbReference type="ARBA" id="ARBA00029811"/>
    </source>
</evidence>
<evidence type="ECO:0000256" key="4">
    <source>
        <dbReference type="ARBA" id="ARBA00012564"/>
    </source>
</evidence>
<dbReference type="GO" id="GO:0005615">
    <property type="term" value="C:extracellular space"/>
    <property type="evidence" value="ECO:0007669"/>
    <property type="project" value="TreeGrafter"/>
</dbReference>
<keyword evidence="6 17" id="KW-0031">Aminopeptidase</keyword>
<dbReference type="Pfam" id="PF01433">
    <property type="entry name" value="Peptidase_M1"/>
    <property type="match status" value="1"/>
</dbReference>
<evidence type="ECO:0000256" key="11">
    <source>
        <dbReference type="ARBA" id="ARBA00023049"/>
    </source>
</evidence>
<keyword evidence="9" id="KW-0378">Hydrolase</keyword>
<evidence type="ECO:0000256" key="10">
    <source>
        <dbReference type="ARBA" id="ARBA00022833"/>
    </source>
</evidence>
<keyword evidence="8" id="KW-0479">Metal-binding</keyword>
<keyword evidence="7" id="KW-0645">Protease</keyword>
<feature type="domain" description="Aminopeptidase N-like N-terminal" evidence="16">
    <location>
        <begin position="121"/>
        <end position="192"/>
    </location>
</feature>
<dbReference type="STRING" id="1045774.SAMN05421872_11711"/>
<evidence type="ECO:0000259" key="14">
    <source>
        <dbReference type="Pfam" id="PF01433"/>
    </source>
</evidence>
<dbReference type="NCBIfam" id="TIGR02412">
    <property type="entry name" value="pepN_strep_liv"/>
    <property type="match status" value="1"/>
</dbReference>
<dbReference type="InterPro" id="IPR014782">
    <property type="entry name" value="Peptidase_M1_dom"/>
</dbReference>
<dbReference type="Pfam" id="PF11838">
    <property type="entry name" value="ERAP1_C"/>
    <property type="match status" value="1"/>
</dbReference>
<feature type="domain" description="ERAP1-like C-terminal" evidence="15">
    <location>
        <begin position="513"/>
        <end position="788"/>
    </location>
</feature>
<dbReference type="GO" id="GO:0042277">
    <property type="term" value="F:peptide binding"/>
    <property type="evidence" value="ECO:0007669"/>
    <property type="project" value="TreeGrafter"/>
</dbReference>
<keyword evidence="10" id="KW-0862">Zinc</keyword>
<evidence type="ECO:0000256" key="3">
    <source>
        <dbReference type="ARBA" id="ARBA00010136"/>
    </source>
</evidence>
<dbReference type="Pfam" id="PF17900">
    <property type="entry name" value="Peptidase_M1_N"/>
    <property type="match status" value="1"/>
</dbReference>
<comment type="cofactor">
    <cofactor evidence="2">
        <name>Zn(2+)</name>
        <dbReference type="ChEBI" id="CHEBI:29105"/>
    </cofactor>
</comment>
<evidence type="ECO:0000256" key="8">
    <source>
        <dbReference type="ARBA" id="ARBA00022723"/>
    </source>
</evidence>
<evidence type="ECO:0000259" key="15">
    <source>
        <dbReference type="Pfam" id="PF11838"/>
    </source>
</evidence>
<dbReference type="Gene3D" id="2.60.40.1730">
    <property type="entry name" value="tricorn interacting facor f3 domain"/>
    <property type="match status" value="1"/>
</dbReference>